<evidence type="ECO:0000256" key="1">
    <source>
        <dbReference type="SAM" id="MobiDB-lite"/>
    </source>
</evidence>
<evidence type="ECO:0000313" key="2">
    <source>
        <dbReference type="EMBL" id="EHK42627.1"/>
    </source>
</evidence>
<comment type="caution">
    <text evidence="2">The sequence shown here is derived from an EMBL/GenBank/DDBJ whole genome shotgun (WGS) entry which is preliminary data.</text>
</comment>
<dbReference type="Proteomes" id="UP000005426">
    <property type="component" value="Unassembled WGS sequence"/>
</dbReference>
<dbReference type="RefSeq" id="XP_013940931.1">
    <property type="nucleotide sequence ID" value="XM_014085456.1"/>
</dbReference>
<proteinExistence type="predicted"/>
<keyword evidence="3" id="KW-1185">Reference proteome</keyword>
<dbReference type="GeneID" id="25781796"/>
<sequence length="100" mass="11460">MARTRAQLASMERASTGDPRPQGSQTPNDDEPKTRGTKRSINLAAYEELRARKRQRLEDILGRHEPRDNPDTAINPIAFWINEGTWPFAYIPPQMEEILT</sequence>
<reference evidence="2 3" key="1">
    <citation type="journal article" date="2011" name="Genome Biol.">
        <title>Comparative genome sequence analysis underscores mycoparasitism as the ancestral life style of Trichoderma.</title>
        <authorList>
            <person name="Kubicek C.P."/>
            <person name="Herrera-Estrella A."/>
            <person name="Seidl-Seiboth V."/>
            <person name="Martinez D.A."/>
            <person name="Druzhinina I.S."/>
            <person name="Thon M."/>
            <person name="Zeilinger S."/>
            <person name="Casas-Flores S."/>
            <person name="Horwitz B.A."/>
            <person name="Mukherjee P.K."/>
            <person name="Mukherjee M."/>
            <person name="Kredics L."/>
            <person name="Alcaraz L.D."/>
            <person name="Aerts A."/>
            <person name="Antal Z."/>
            <person name="Atanasova L."/>
            <person name="Cervantes-Badillo M.G."/>
            <person name="Challacombe J."/>
            <person name="Chertkov O."/>
            <person name="McCluskey K."/>
            <person name="Coulpier F."/>
            <person name="Deshpande N."/>
            <person name="von Doehren H."/>
            <person name="Ebbole D.J."/>
            <person name="Esquivel-Naranjo E.U."/>
            <person name="Fekete E."/>
            <person name="Flipphi M."/>
            <person name="Glaser F."/>
            <person name="Gomez-Rodriguez E.Y."/>
            <person name="Gruber S."/>
            <person name="Han C."/>
            <person name="Henrissat B."/>
            <person name="Hermosa R."/>
            <person name="Hernandez-Onate M."/>
            <person name="Karaffa L."/>
            <person name="Kosti I."/>
            <person name="Le Crom S."/>
            <person name="Lindquist E."/>
            <person name="Lucas S."/>
            <person name="Luebeck M."/>
            <person name="Luebeck P.S."/>
            <person name="Margeot A."/>
            <person name="Metz B."/>
            <person name="Misra M."/>
            <person name="Nevalainen H."/>
            <person name="Omann M."/>
            <person name="Packer N."/>
            <person name="Perrone G."/>
            <person name="Uresti-Rivera E.E."/>
            <person name="Salamov A."/>
            <person name="Schmoll M."/>
            <person name="Seiboth B."/>
            <person name="Shapiro H."/>
            <person name="Sukno S."/>
            <person name="Tamayo-Ramos J.A."/>
            <person name="Tisch D."/>
            <person name="Wiest A."/>
            <person name="Wilkinson H.H."/>
            <person name="Zhang M."/>
            <person name="Coutinho P.M."/>
            <person name="Kenerley C.M."/>
            <person name="Monte E."/>
            <person name="Baker S.E."/>
            <person name="Grigoriev I.V."/>
        </authorList>
    </citation>
    <scope>NUCLEOTIDE SEQUENCE [LARGE SCALE GENOMIC DNA]</scope>
    <source>
        <strain evidence="3">ATCC 20476 / IMI 206040</strain>
    </source>
</reference>
<dbReference type="KEGG" id="tatv:25781796"/>
<dbReference type="AlphaFoldDB" id="G9P232"/>
<feature type="region of interest" description="Disordered" evidence="1">
    <location>
        <begin position="1"/>
        <end position="41"/>
    </location>
</feature>
<accession>G9P232</accession>
<protein>
    <submittedName>
        <fullName evidence="2">Uncharacterized protein</fullName>
    </submittedName>
</protein>
<dbReference type="EMBL" id="ABDG02000026">
    <property type="protein sequence ID" value="EHK42627.1"/>
    <property type="molecule type" value="Genomic_DNA"/>
</dbReference>
<gene>
    <name evidence="2" type="ORF">TRIATDRAFT_300761</name>
</gene>
<name>G9P232_HYPAI</name>
<dbReference type="HOGENOM" id="CLU_2306524_0_0_1"/>
<evidence type="ECO:0000313" key="3">
    <source>
        <dbReference type="Proteomes" id="UP000005426"/>
    </source>
</evidence>
<organism evidence="2 3">
    <name type="scientific">Hypocrea atroviridis (strain ATCC 20476 / IMI 206040)</name>
    <name type="common">Trichoderma atroviride</name>
    <dbReference type="NCBI Taxonomy" id="452589"/>
    <lineage>
        <taxon>Eukaryota</taxon>
        <taxon>Fungi</taxon>
        <taxon>Dikarya</taxon>
        <taxon>Ascomycota</taxon>
        <taxon>Pezizomycotina</taxon>
        <taxon>Sordariomycetes</taxon>
        <taxon>Hypocreomycetidae</taxon>
        <taxon>Hypocreales</taxon>
        <taxon>Hypocreaceae</taxon>
        <taxon>Trichoderma</taxon>
    </lineage>
</organism>